<name>A0A518IWL2_9BACT</name>
<dbReference type="InterPro" id="IPR035093">
    <property type="entry name" value="RelE/ParE_toxin_dom_sf"/>
</dbReference>
<protein>
    <recommendedName>
        <fullName evidence="3">Plasmid stabilization system protein</fullName>
    </recommendedName>
</protein>
<gene>
    <name evidence="1" type="ORF">Mal33_34830</name>
</gene>
<evidence type="ECO:0008006" key="3">
    <source>
        <dbReference type="Google" id="ProtNLM"/>
    </source>
</evidence>
<keyword evidence="2" id="KW-1185">Reference proteome</keyword>
<reference evidence="1 2" key="1">
    <citation type="submission" date="2019-02" db="EMBL/GenBank/DDBJ databases">
        <title>Deep-cultivation of Planctomycetes and their phenomic and genomic characterization uncovers novel biology.</title>
        <authorList>
            <person name="Wiegand S."/>
            <person name="Jogler M."/>
            <person name="Boedeker C."/>
            <person name="Pinto D."/>
            <person name="Vollmers J."/>
            <person name="Rivas-Marin E."/>
            <person name="Kohn T."/>
            <person name="Peeters S.H."/>
            <person name="Heuer A."/>
            <person name="Rast P."/>
            <person name="Oberbeckmann S."/>
            <person name="Bunk B."/>
            <person name="Jeske O."/>
            <person name="Meyerdierks A."/>
            <person name="Storesund J.E."/>
            <person name="Kallscheuer N."/>
            <person name="Luecker S."/>
            <person name="Lage O.M."/>
            <person name="Pohl T."/>
            <person name="Merkel B.J."/>
            <person name="Hornburger P."/>
            <person name="Mueller R.-W."/>
            <person name="Bruemmer F."/>
            <person name="Labrenz M."/>
            <person name="Spormann A.M."/>
            <person name="Op den Camp H."/>
            <person name="Overmann J."/>
            <person name="Amann R."/>
            <person name="Jetten M.S.M."/>
            <person name="Mascher T."/>
            <person name="Medema M.H."/>
            <person name="Devos D.P."/>
            <person name="Kaster A.-K."/>
            <person name="Ovreas L."/>
            <person name="Rohde M."/>
            <person name="Galperin M.Y."/>
            <person name="Jogler C."/>
        </authorList>
    </citation>
    <scope>NUCLEOTIDE SEQUENCE [LARGE SCALE GENOMIC DNA]</scope>
    <source>
        <strain evidence="1 2">Mal33</strain>
    </source>
</reference>
<evidence type="ECO:0000313" key="2">
    <source>
        <dbReference type="Proteomes" id="UP000316770"/>
    </source>
</evidence>
<sequence>MDVHLRPEAVDDIYRAAQFFNNKSDGWGDHFVARIQEDLVALRTTAGSHGTRFGVSCAFSRKFPFAIYYRTEGGTAVVYAILSCRQSTGVQRSIIRGRSGPGND</sequence>
<dbReference type="Gene3D" id="3.30.2310.20">
    <property type="entry name" value="RelE-like"/>
    <property type="match status" value="1"/>
</dbReference>
<accession>A0A518IWL2</accession>
<dbReference type="EMBL" id="CP036318">
    <property type="protein sequence ID" value="QDV57473.1"/>
    <property type="molecule type" value="Genomic_DNA"/>
</dbReference>
<proteinExistence type="predicted"/>
<dbReference type="Proteomes" id="UP000316770">
    <property type="component" value="Chromosome"/>
</dbReference>
<organism evidence="1 2">
    <name type="scientific">Rosistilla oblonga</name>
    <dbReference type="NCBI Taxonomy" id="2527990"/>
    <lineage>
        <taxon>Bacteria</taxon>
        <taxon>Pseudomonadati</taxon>
        <taxon>Planctomycetota</taxon>
        <taxon>Planctomycetia</taxon>
        <taxon>Pirellulales</taxon>
        <taxon>Pirellulaceae</taxon>
        <taxon>Rosistilla</taxon>
    </lineage>
</organism>
<dbReference type="AlphaFoldDB" id="A0A518IWL2"/>
<evidence type="ECO:0000313" key="1">
    <source>
        <dbReference type="EMBL" id="QDV57473.1"/>
    </source>
</evidence>